<sequence>MSNASVRPQSGRAGQLAGHLSALLDVTSELHRRTGDSALEIAVAALTARIAEIGASLPPRAATAYPDDLTTLHAQAFDLAGRVLVVAAAQQDTRTAVLACRRMDVHTAARESVAL</sequence>
<protein>
    <submittedName>
        <fullName evidence="1">Uncharacterized protein</fullName>
    </submittedName>
</protein>
<evidence type="ECO:0000313" key="2">
    <source>
        <dbReference type="Proteomes" id="UP000657385"/>
    </source>
</evidence>
<keyword evidence="2" id="KW-1185">Reference proteome</keyword>
<proteinExistence type="predicted"/>
<dbReference type="Proteomes" id="UP000657385">
    <property type="component" value="Unassembled WGS sequence"/>
</dbReference>
<reference evidence="1" key="1">
    <citation type="submission" date="2020-11" db="EMBL/GenBank/DDBJ databases">
        <title>Isolation and identification of active actinomycetes.</title>
        <authorList>
            <person name="Yu B."/>
        </authorList>
    </citation>
    <scope>NUCLEOTIDE SEQUENCE</scope>
    <source>
        <strain evidence="1">NEAU-YB345</strain>
    </source>
</reference>
<gene>
    <name evidence="1" type="ORF">I2501_06755</name>
</gene>
<accession>A0A931B022</accession>
<organism evidence="1 2">
    <name type="scientific">Streptacidiphilus fuscans</name>
    <dbReference type="NCBI Taxonomy" id="2789292"/>
    <lineage>
        <taxon>Bacteria</taxon>
        <taxon>Bacillati</taxon>
        <taxon>Actinomycetota</taxon>
        <taxon>Actinomycetes</taxon>
        <taxon>Kitasatosporales</taxon>
        <taxon>Streptomycetaceae</taxon>
        <taxon>Streptacidiphilus</taxon>
    </lineage>
</organism>
<name>A0A931B022_9ACTN</name>
<dbReference type="AlphaFoldDB" id="A0A931B022"/>
<comment type="caution">
    <text evidence="1">The sequence shown here is derived from an EMBL/GenBank/DDBJ whole genome shotgun (WGS) entry which is preliminary data.</text>
</comment>
<dbReference type="EMBL" id="JADPRT010000002">
    <property type="protein sequence ID" value="MBF9067738.1"/>
    <property type="molecule type" value="Genomic_DNA"/>
</dbReference>
<evidence type="ECO:0000313" key="1">
    <source>
        <dbReference type="EMBL" id="MBF9067738.1"/>
    </source>
</evidence>
<dbReference type="RefSeq" id="WP_196192881.1">
    <property type="nucleotide sequence ID" value="NZ_JADPRT010000002.1"/>
</dbReference>